<accession>A0A9W7E3X7</accession>
<dbReference type="AlphaFoldDB" id="A0A9W7E3X7"/>
<dbReference type="Proteomes" id="UP001165085">
    <property type="component" value="Unassembled WGS sequence"/>
</dbReference>
<evidence type="ECO:0000313" key="1">
    <source>
        <dbReference type="EMBL" id="GMH65267.1"/>
    </source>
</evidence>
<evidence type="ECO:0000313" key="2">
    <source>
        <dbReference type="Proteomes" id="UP001165085"/>
    </source>
</evidence>
<protein>
    <submittedName>
        <fullName evidence="1">Uncharacterized protein</fullName>
    </submittedName>
</protein>
<keyword evidence="2" id="KW-1185">Reference proteome</keyword>
<comment type="caution">
    <text evidence="1">The sequence shown here is derived from an EMBL/GenBank/DDBJ whole genome shotgun (WGS) entry which is preliminary data.</text>
</comment>
<organism evidence="1 2">
    <name type="scientific">Triparma strigata</name>
    <dbReference type="NCBI Taxonomy" id="1606541"/>
    <lineage>
        <taxon>Eukaryota</taxon>
        <taxon>Sar</taxon>
        <taxon>Stramenopiles</taxon>
        <taxon>Ochrophyta</taxon>
        <taxon>Bolidophyceae</taxon>
        <taxon>Parmales</taxon>
        <taxon>Triparmaceae</taxon>
        <taxon>Triparma</taxon>
    </lineage>
</organism>
<dbReference type="EMBL" id="BRXY01000100">
    <property type="protein sequence ID" value="GMH65267.1"/>
    <property type="molecule type" value="Genomic_DNA"/>
</dbReference>
<name>A0A9W7E3X7_9STRA</name>
<sequence>MVSGPSLPKVKGPLHLPTFPPPRDWTLKYTRPLVPPIHLLGLTLNCLPTLHLQSPFLSTTQTGMSEIFQTYLTPSTCPSQKVDAIYSSEIPLSSSYLSSNYSLLSLSFPVPIPSLSVPSLCSSLAQKTLYNLTDPYYSSLPHQSLLNPYTLGFFKTNIPSHPYNFVKFDEKTYTRAETAVLLSGSLRTFATISSNIISRLEGGVNDFAVYEYLRGKNVRVTVWDMEFVIVRENGPRCGSVSKVRNVVCQVVGGFEVFGREGFGADECADYFNYIGREDCKEAFKDIYGGRISEEDNDGEHYKSLERRMAENPEWFNVFRDHMADYDGAEGGGGEFWERDQQWYPLIIEDYGNEQREVGYVGLGYVVTENLIKALRKALKCEAQQARLKGKLSLTKTEREERGCKIEEVLLALEEGQVGEGLDCIGSCDEKKEKDALLQRINERAVELVGEVEKRTNGEEL</sequence>
<reference evidence="2" key="1">
    <citation type="journal article" date="2023" name="Commun. Biol.">
        <title>Genome analysis of Parmales, the sister group of diatoms, reveals the evolutionary specialization of diatoms from phago-mixotrophs to photoautotrophs.</title>
        <authorList>
            <person name="Ban H."/>
            <person name="Sato S."/>
            <person name="Yoshikawa S."/>
            <person name="Yamada K."/>
            <person name="Nakamura Y."/>
            <person name="Ichinomiya M."/>
            <person name="Sato N."/>
            <person name="Blanc-Mathieu R."/>
            <person name="Endo H."/>
            <person name="Kuwata A."/>
            <person name="Ogata H."/>
        </authorList>
    </citation>
    <scope>NUCLEOTIDE SEQUENCE [LARGE SCALE GENOMIC DNA]</scope>
    <source>
        <strain evidence="2">NIES 3701</strain>
    </source>
</reference>
<proteinExistence type="predicted"/>
<gene>
    <name evidence="1" type="ORF">TrST_g9542</name>
</gene>